<evidence type="ECO:0000256" key="1">
    <source>
        <dbReference type="ARBA" id="ARBA00007265"/>
    </source>
</evidence>
<dbReference type="GO" id="GO:0001680">
    <property type="term" value="P:tRNA 3'-terminal CCA addition"/>
    <property type="evidence" value="ECO:0007669"/>
    <property type="project" value="TreeGrafter"/>
</dbReference>
<keyword evidence="9" id="KW-1185">Reference proteome</keyword>
<gene>
    <name evidence="8" type="ORF">EVG20_g4884</name>
</gene>
<dbReference type="Gene3D" id="3.30.460.10">
    <property type="entry name" value="Beta Polymerase, domain 2"/>
    <property type="match status" value="1"/>
</dbReference>
<keyword evidence="2 4" id="KW-0808">Transferase</keyword>
<protein>
    <recommendedName>
        <fullName evidence="10">Poly A polymerase head domain-containing protein</fullName>
    </recommendedName>
</protein>
<evidence type="ECO:0000256" key="5">
    <source>
        <dbReference type="SAM" id="MobiDB-lite"/>
    </source>
</evidence>
<dbReference type="Pfam" id="PF01743">
    <property type="entry name" value="PolyA_pol"/>
    <property type="match status" value="1"/>
</dbReference>
<dbReference type="SUPFAM" id="SSF81891">
    <property type="entry name" value="Poly A polymerase C-terminal region-like"/>
    <property type="match status" value="1"/>
</dbReference>
<evidence type="ECO:0008006" key="10">
    <source>
        <dbReference type="Google" id="ProtNLM"/>
    </source>
</evidence>
<dbReference type="GO" id="GO:0052927">
    <property type="term" value="F:CC tRNA cytidylyltransferase activity"/>
    <property type="evidence" value="ECO:0007669"/>
    <property type="project" value="TreeGrafter"/>
</dbReference>
<dbReference type="InterPro" id="IPR043519">
    <property type="entry name" value="NT_sf"/>
</dbReference>
<keyword evidence="3 4" id="KW-0694">RNA-binding</keyword>
<evidence type="ECO:0000313" key="8">
    <source>
        <dbReference type="EMBL" id="TFY66207.1"/>
    </source>
</evidence>
<dbReference type="GO" id="GO:0052929">
    <property type="term" value="F:ATP:3'-cytidine-cytidine-tRNA adenylyltransferase activity"/>
    <property type="evidence" value="ECO:0007669"/>
    <property type="project" value="TreeGrafter"/>
</dbReference>
<dbReference type="SUPFAM" id="SSF81301">
    <property type="entry name" value="Nucleotidyltransferase"/>
    <property type="match status" value="1"/>
</dbReference>
<dbReference type="Gene3D" id="1.10.3090.10">
    <property type="entry name" value="cca-adding enzyme, domain 2"/>
    <property type="match status" value="1"/>
</dbReference>
<comment type="caution">
    <text evidence="8">The sequence shown here is derived from an EMBL/GenBank/DDBJ whole genome shotgun (WGS) entry which is preliminary data.</text>
</comment>
<dbReference type="InterPro" id="IPR003140">
    <property type="entry name" value="PLipase/COase/thioEstase"/>
</dbReference>
<dbReference type="Gene3D" id="3.40.50.1820">
    <property type="entry name" value="alpha/beta hydrolase"/>
    <property type="match status" value="1"/>
</dbReference>
<name>A0A4Y9YWT5_9AGAM</name>
<evidence type="ECO:0000256" key="2">
    <source>
        <dbReference type="ARBA" id="ARBA00022679"/>
    </source>
</evidence>
<dbReference type="PANTHER" id="PTHR13734:SF5">
    <property type="entry name" value="CCA TRNA NUCLEOTIDYLTRANSFERASE, MITOCHONDRIAL"/>
    <property type="match status" value="1"/>
</dbReference>
<reference evidence="8 9" key="1">
    <citation type="submission" date="2019-02" db="EMBL/GenBank/DDBJ databases">
        <title>Genome sequencing of the rare red list fungi Dentipellis fragilis.</title>
        <authorList>
            <person name="Buettner E."/>
            <person name="Kellner H."/>
        </authorList>
    </citation>
    <scope>NUCLEOTIDE SEQUENCE [LARGE SCALE GENOMIC DNA]</scope>
    <source>
        <strain evidence="8 9">DSM 105465</strain>
    </source>
</reference>
<dbReference type="InterPro" id="IPR029058">
    <property type="entry name" value="AB_hydrolase_fold"/>
</dbReference>
<dbReference type="STRING" id="205917.A0A4Y9YWT5"/>
<dbReference type="SUPFAM" id="SSF53474">
    <property type="entry name" value="alpha/beta-Hydrolases"/>
    <property type="match status" value="1"/>
</dbReference>
<dbReference type="InterPro" id="IPR002646">
    <property type="entry name" value="PolA_pol_head_dom"/>
</dbReference>
<evidence type="ECO:0000256" key="3">
    <source>
        <dbReference type="ARBA" id="ARBA00022884"/>
    </source>
</evidence>
<dbReference type="GO" id="GO:0016787">
    <property type="term" value="F:hydrolase activity"/>
    <property type="evidence" value="ECO:0007669"/>
    <property type="project" value="InterPro"/>
</dbReference>
<dbReference type="OrthoDB" id="445712at2759"/>
<dbReference type="AlphaFoldDB" id="A0A4Y9YWT5"/>
<evidence type="ECO:0000259" key="6">
    <source>
        <dbReference type="Pfam" id="PF01743"/>
    </source>
</evidence>
<comment type="similarity">
    <text evidence="1 4">Belongs to the tRNA nucleotidyltransferase/poly(A) polymerase family.</text>
</comment>
<dbReference type="PANTHER" id="PTHR13734">
    <property type="entry name" value="TRNA-NUCLEOTIDYLTRANSFERASE"/>
    <property type="match status" value="1"/>
</dbReference>
<evidence type="ECO:0000313" key="9">
    <source>
        <dbReference type="Proteomes" id="UP000298327"/>
    </source>
</evidence>
<feature type="region of interest" description="Disordered" evidence="5">
    <location>
        <begin position="869"/>
        <end position="893"/>
    </location>
</feature>
<dbReference type="GO" id="GO:0003723">
    <property type="term" value="F:RNA binding"/>
    <property type="evidence" value="ECO:0007669"/>
    <property type="project" value="UniProtKB-KW"/>
</dbReference>
<evidence type="ECO:0000256" key="4">
    <source>
        <dbReference type="RuleBase" id="RU003953"/>
    </source>
</evidence>
<dbReference type="Pfam" id="PF02230">
    <property type="entry name" value="Abhydrolase_2"/>
    <property type="match status" value="1"/>
</dbReference>
<feature type="domain" description="Phospholipase/carboxylesterase/thioesterase" evidence="7">
    <location>
        <begin position="79"/>
        <end position="261"/>
    </location>
</feature>
<proteinExistence type="inferred from homology"/>
<dbReference type="EMBL" id="SEOQ01000268">
    <property type="protein sequence ID" value="TFY66207.1"/>
    <property type="molecule type" value="Genomic_DNA"/>
</dbReference>
<dbReference type="Proteomes" id="UP000298327">
    <property type="component" value="Unassembled WGS sequence"/>
</dbReference>
<accession>A0A4Y9YWT5</accession>
<feature type="domain" description="Poly A polymerase head" evidence="6">
    <location>
        <begin position="369"/>
        <end position="529"/>
    </location>
</feature>
<organism evidence="8 9">
    <name type="scientific">Dentipellis fragilis</name>
    <dbReference type="NCBI Taxonomy" id="205917"/>
    <lineage>
        <taxon>Eukaryota</taxon>
        <taxon>Fungi</taxon>
        <taxon>Dikarya</taxon>
        <taxon>Basidiomycota</taxon>
        <taxon>Agaricomycotina</taxon>
        <taxon>Agaricomycetes</taxon>
        <taxon>Russulales</taxon>
        <taxon>Hericiaceae</taxon>
        <taxon>Dentipellis</taxon>
    </lineage>
</organism>
<sequence>MTSALGLSARGACVGGPRGKARHPDAFLLPSSAPGLRTQGHPAYAQIDVAVAAAQTSVLLKGITNPRIVEGFIDYRGQGMGQRLDMWHSTVEWLSRQLPNIEWILPQAEARPVTYSHGQLRPSWFNISTLPPGYTEWDEVNVSRSVNLVESIIQSEIHGGVDSRKIVLMGFSQGAALSLMVALTSLHELGGVASLSGWIPHNAREHIIHSEPSLPVFWGYGRADTEIPPYHSEESMGFLRDVMRLPMHLLTYRRYDNLAHTVNVTFSSRLAPIILPAALAGSWSVCQLGLSTSRQSKIPYSLLAHRLPTLRRSVFSMGRPLSFLNVTSEPIHIPERMEIRLTDVEDQLCTLLDECTKYLAESQGTNTSCRIAGGWVRDKLLGSQSNDIDIALTDMMGYPFAVEFSRYAQKAKKISVKEVTTVKGNPGQSKHLETAKTAVLGLELDFVNLRAEEYAEGSRIPTKVVCTFDIIESRILSVIFAGHQSYGTPEQDALRRDTTINSLFYNVHSREVEDYCGRGLEDLRKGLIRTPLPPRQTFLDDPLRVVRCIRFASRFGFKMVPELQDSARDYEIQTAIAQKITRERVGEEIDKMMRGTHLIDSLALSTTIFYIPPSITLSSTPSSSRISVAAAAILRTFLTPVTALFEHPPLHPLFLSHTSSQSISARLYLACALSPYRGLTYTDHKGKTHLAVEAAIREGLKIGTKNHYLDGIPHLFNAAELLKEPRLEKFHGPDERVAIGLLLRNPAVHNPLMDSHWTVSLLFSLVQELTLLYDAGNDNFDVGKAAGCIDVHNAFVNRVVELGLDKDVDSKPILDGREVAAVLDARKPGPWMAQVMSRVVEWQLGHPEGSKAECSEWLKAERDAGKLVLEDPPFAGGKRGKHSDQAGSKKSKR</sequence>
<evidence type="ECO:0000259" key="7">
    <source>
        <dbReference type="Pfam" id="PF02230"/>
    </source>
</evidence>
<dbReference type="CDD" id="cd05398">
    <property type="entry name" value="NT_ClassII-CCAase"/>
    <property type="match status" value="1"/>
</dbReference>